<reference evidence="1" key="1">
    <citation type="submission" date="2019-07" db="EMBL/GenBank/DDBJ databases">
        <authorList>
            <person name="Dittberner H."/>
        </authorList>
    </citation>
    <scope>NUCLEOTIDE SEQUENCE [LARGE SCALE GENOMIC DNA]</scope>
</reference>
<proteinExistence type="predicted"/>
<comment type="caution">
    <text evidence="1">The sequence shown here is derived from an EMBL/GenBank/DDBJ whole genome shotgun (WGS) entry which is preliminary data.</text>
</comment>
<evidence type="ECO:0000313" key="2">
    <source>
        <dbReference type="Proteomes" id="UP000489600"/>
    </source>
</evidence>
<organism evidence="1 2">
    <name type="scientific">Arabis nemorensis</name>
    <dbReference type="NCBI Taxonomy" id="586526"/>
    <lineage>
        <taxon>Eukaryota</taxon>
        <taxon>Viridiplantae</taxon>
        <taxon>Streptophyta</taxon>
        <taxon>Embryophyta</taxon>
        <taxon>Tracheophyta</taxon>
        <taxon>Spermatophyta</taxon>
        <taxon>Magnoliopsida</taxon>
        <taxon>eudicotyledons</taxon>
        <taxon>Gunneridae</taxon>
        <taxon>Pentapetalae</taxon>
        <taxon>rosids</taxon>
        <taxon>malvids</taxon>
        <taxon>Brassicales</taxon>
        <taxon>Brassicaceae</taxon>
        <taxon>Arabideae</taxon>
        <taxon>Arabis</taxon>
    </lineage>
</organism>
<dbReference type="Proteomes" id="UP000489600">
    <property type="component" value="Unassembled WGS sequence"/>
</dbReference>
<evidence type="ECO:0000313" key="1">
    <source>
        <dbReference type="EMBL" id="VVA94762.1"/>
    </source>
</evidence>
<protein>
    <submittedName>
        <fullName evidence="1">Uncharacterized protein</fullName>
    </submittedName>
</protein>
<accession>A0A565AZC6</accession>
<dbReference type="EMBL" id="CABITT030000002">
    <property type="protein sequence ID" value="VVA94762.1"/>
    <property type="molecule type" value="Genomic_DNA"/>
</dbReference>
<name>A0A565AZC6_9BRAS</name>
<dbReference type="AlphaFoldDB" id="A0A565AZC6"/>
<sequence length="104" mass="12036">MQVKIQYKSTGLVYGKIFIIGYNFRFCQAFEDNKGKELQTESYDINTRIWEAAPVSYLEAIGYDVWNVSTNVAIDEKIYVMSSAKSLSYNTRNGCCENFHIYDD</sequence>
<keyword evidence="2" id="KW-1185">Reference proteome</keyword>
<gene>
    <name evidence="1" type="ORF">ANE_LOCUS5207</name>
</gene>